<evidence type="ECO:0000256" key="3">
    <source>
        <dbReference type="ARBA" id="ARBA00023014"/>
    </source>
</evidence>
<evidence type="ECO:0000259" key="4">
    <source>
        <dbReference type="PROSITE" id="PS51379"/>
    </source>
</evidence>
<evidence type="ECO:0000313" key="6">
    <source>
        <dbReference type="Proteomes" id="UP000033869"/>
    </source>
</evidence>
<keyword evidence="2" id="KW-0408">Iron</keyword>
<dbReference type="Proteomes" id="UP000033869">
    <property type="component" value="Unassembled WGS sequence"/>
</dbReference>
<evidence type="ECO:0000256" key="2">
    <source>
        <dbReference type="ARBA" id="ARBA00023004"/>
    </source>
</evidence>
<dbReference type="GO" id="GO:0051536">
    <property type="term" value="F:iron-sulfur cluster binding"/>
    <property type="evidence" value="ECO:0007669"/>
    <property type="project" value="UniProtKB-KW"/>
</dbReference>
<organism evidence="5 6">
    <name type="scientific">candidate division CPR2 bacterium GW2011_GWC1_41_48</name>
    <dbReference type="NCBI Taxonomy" id="1618344"/>
    <lineage>
        <taxon>Bacteria</taxon>
        <taxon>Bacteria division CPR2</taxon>
    </lineage>
</organism>
<dbReference type="EMBL" id="LCBL01000002">
    <property type="protein sequence ID" value="KKS09302.1"/>
    <property type="molecule type" value="Genomic_DNA"/>
</dbReference>
<feature type="domain" description="4Fe-4S ferredoxin-type" evidence="4">
    <location>
        <begin position="271"/>
        <end position="299"/>
    </location>
</feature>
<dbReference type="AlphaFoldDB" id="A0A0G0WB58"/>
<dbReference type="PANTHER" id="PTHR40447:SF1">
    <property type="entry name" value="ANAEROBIC SULFITE REDUCTASE SUBUNIT A"/>
    <property type="match status" value="1"/>
</dbReference>
<dbReference type="PROSITE" id="PS51379">
    <property type="entry name" value="4FE4S_FER_2"/>
    <property type="match status" value="2"/>
</dbReference>
<proteinExistence type="predicted"/>
<dbReference type="PANTHER" id="PTHR40447">
    <property type="entry name" value="ANAEROBIC SULFITE REDUCTASE SUBUNIT A"/>
    <property type="match status" value="1"/>
</dbReference>
<keyword evidence="3" id="KW-0411">Iron-sulfur</keyword>
<name>A0A0G0WB58_UNCC2</name>
<dbReference type="Pfam" id="PF17179">
    <property type="entry name" value="Fer4_22"/>
    <property type="match status" value="1"/>
</dbReference>
<dbReference type="InterPro" id="IPR017900">
    <property type="entry name" value="4Fe4S_Fe_S_CS"/>
</dbReference>
<dbReference type="PROSITE" id="PS00198">
    <property type="entry name" value="4FE4S_FER_1"/>
    <property type="match status" value="2"/>
</dbReference>
<dbReference type="GO" id="GO:0046872">
    <property type="term" value="F:metal ion binding"/>
    <property type="evidence" value="ECO:0007669"/>
    <property type="project" value="UniProtKB-KW"/>
</dbReference>
<reference evidence="5 6" key="1">
    <citation type="journal article" date="2015" name="Nature">
        <title>rRNA introns, odd ribosomes, and small enigmatic genomes across a large radiation of phyla.</title>
        <authorList>
            <person name="Brown C.T."/>
            <person name="Hug L.A."/>
            <person name="Thomas B.C."/>
            <person name="Sharon I."/>
            <person name="Castelle C.J."/>
            <person name="Singh A."/>
            <person name="Wilkins M.J."/>
            <person name="Williams K.H."/>
            <person name="Banfield J.F."/>
        </authorList>
    </citation>
    <scope>NUCLEOTIDE SEQUENCE [LARGE SCALE GENOMIC DNA]</scope>
</reference>
<accession>A0A0G0WB58</accession>
<evidence type="ECO:0000256" key="1">
    <source>
        <dbReference type="ARBA" id="ARBA00022723"/>
    </source>
</evidence>
<protein>
    <recommendedName>
        <fullName evidence="4">4Fe-4S ferredoxin-type domain-containing protein</fullName>
    </recommendedName>
</protein>
<comment type="caution">
    <text evidence="5">The sequence shown here is derived from an EMBL/GenBank/DDBJ whole genome shotgun (WGS) entry which is preliminary data.</text>
</comment>
<feature type="domain" description="4Fe-4S ferredoxin-type" evidence="4">
    <location>
        <begin position="191"/>
        <end position="222"/>
    </location>
</feature>
<dbReference type="SUPFAM" id="SSF54862">
    <property type="entry name" value="4Fe-4S ferredoxins"/>
    <property type="match status" value="1"/>
</dbReference>
<sequence>MQKILRKEKLTEFLEYLEVRYDVYALAKSGGEHEYHYEKVTARDYSYTIGISEVTPKHFFLPASHEMFKALGTSSKKKVIFGVHYFDIEAISLLDKAFKFPITDQEFFTLKEKVIIIGMDYTPAPKEGHDLYLQILEDEYAVTAGSGVGARLAKLKFFEEAKAHPKKDSCQTEDVVKDSRLAAAIRESKDSKIWDDLSKRCFGCGTCSYVCPVCYCFDIKDTFDLKGNAKRERCWDSCMLSNFATIAGGYDFRPELRNRIYNWYYHKFVRMPKELKRVGCVGCSRCVSFCPARINIREVLSDVLKEYEKKHAKKFILSK</sequence>
<evidence type="ECO:0000313" key="5">
    <source>
        <dbReference type="EMBL" id="KKS09302.1"/>
    </source>
</evidence>
<dbReference type="InterPro" id="IPR017896">
    <property type="entry name" value="4Fe4S_Fe-S-bd"/>
</dbReference>
<gene>
    <name evidence="5" type="ORF">UU65_C0002G0080</name>
</gene>
<keyword evidence="1" id="KW-0479">Metal-binding</keyword>